<name>A0A2U2J6B4_9SPHN</name>
<keyword evidence="1" id="KW-1133">Transmembrane helix</keyword>
<dbReference type="Proteomes" id="UP000245916">
    <property type="component" value="Unassembled WGS sequence"/>
</dbReference>
<dbReference type="EMBL" id="QFFF01000001">
    <property type="protein sequence ID" value="PWG03883.1"/>
    <property type="molecule type" value="Genomic_DNA"/>
</dbReference>
<keyword evidence="1" id="KW-0812">Transmembrane</keyword>
<dbReference type="GO" id="GO:0016740">
    <property type="term" value="F:transferase activity"/>
    <property type="evidence" value="ECO:0007669"/>
    <property type="project" value="UniProtKB-KW"/>
</dbReference>
<evidence type="ECO:0000313" key="3">
    <source>
        <dbReference type="Proteomes" id="UP000245916"/>
    </source>
</evidence>
<proteinExistence type="predicted"/>
<keyword evidence="2" id="KW-0808">Transferase</keyword>
<gene>
    <name evidence="2" type="ORF">DF286_06515</name>
</gene>
<dbReference type="Pfam" id="PF13641">
    <property type="entry name" value="Glyco_tranf_2_3"/>
    <property type="match status" value="1"/>
</dbReference>
<sequence>MLFEGLGVVMHEAALFAACGFLFMGFSDVVVDLIWIARSAWRRLTVYRRFERARADTLEEARSPGRLAVFIPAWEESGVIGPMLRHTLATFRHGDYRLYVGCYPNDPDTIRAVREVEDPRVRLVVGPVDGPTTKADCLNRLWTAMVADEAAEGRRVKAVILHDAEDVVHEAELRIFDRLIERFELVQLPVLPLIDPNSRWIAGHYIDEFAESHAKELVVREAVGAGLPSAGVGCAFSRDMLAGIAVRSGAGPFDAASLAEDYELGLKIRLAGGRAAFVRLPESEGGPLVATREYFPGTVEGAVAQKARWMTGIALSGWDRLGWSGGVEERWMRLRDRRSVLAALCLVAAYVALLLWALLSLRHIFFGIPPRPNPPLLEALLTLSFVLLAWRLALRFAFVTQAYGWREGLRSVPRVVVGNAIAMLAARRAVIGYVRARKRGRPRWDKTAHAFPMLLRR</sequence>
<evidence type="ECO:0000313" key="2">
    <source>
        <dbReference type="EMBL" id="PWG03883.1"/>
    </source>
</evidence>
<reference evidence="2 3" key="1">
    <citation type="submission" date="2018-05" db="EMBL/GenBank/DDBJ databases">
        <title>Genome of Sphingosinicella humi QZX222.</title>
        <authorList>
            <person name="Qiao Z."/>
            <person name="Wang G."/>
        </authorList>
    </citation>
    <scope>NUCLEOTIDE SEQUENCE [LARGE SCALE GENOMIC DNA]</scope>
    <source>
        <strain evidence="2 3">QZX222</strain>
    </source>
</reference>
<feature type="transmembrane region" description="Helical" evidence="1">
    <location>
        <begin position="340"/>
        <end position="359"/>
    </location>
</feature>
<keyword evidence="1" id="KW-0472">Membrane</keyword>
<feature type="transmembrane region" description="Helical" evidence="1">
    <location>
        <begin position="379"/>
        <end position="398"/>
    </location>
</feature>
<accession>A0A2U2J6B4</accession>
<dbReference type="OrthoDB" id="5294733at2"/>
<feature type="transmembrane region" description="Helical" evidence="1">
    <location>
        <begin position="13"/>
        <end position="35"/>
    </location>
</feature>
<evidence type="ECO:0000256" key="1">
    <source>
        <dbReference type="SAM" id="Phobius"/>
    </source>
</evidence>
<comment type="caution">
    <text evidence="2">The sequence shown here is derived from an EMBL/GenBank/DDBJ whole genome shotgun (WGS) entry which is preliminary data.</text>
</comment>
<organism evidence="2 3">
    <name type="scientific">Allosphingosinicella humi</name>
    <dbReference type="NCBI Taxonomy" id="2068657"/>
    <lineage>
        <taxon>Bacteria</taxon>
        <taxon>Pseudomonadati</taxon>
        <taxon>Pseudomonadota</taxon>
        <taxon>Alphaproteobacteria</taxon>
        <taxon>Sphingomonadales</taxon>
        <taxon>Sphingomonadaceae</taxon>
        <taxon>Allosphingosinicella</taxon>
    </lineage>
</organism>
<keyword evidence="3" id="KW-1185">Reference proteome</keyword>
<dbReference type="InterPro" id="IPR029044">
    <property type="entry name" value="Nucleotide-diphossugar_trans"/>
</dbReference>
<dbReference type="SUPFAM" id="SSF53448">
    <property type="entry name" value="Nucleotide-diphospho-sugar transferases"/>
    <property type="match status" value="1"/>
</dbReference>
<protein>
    <submittedName>
        <fullName evidence="2">Glycosyl transferase family protein</fullName>
    </submittedName>
</protein>
<dbReference type="AlphaFoldDB" id="A0A2U2J6B4"/>
<dbReference type="NCBIfam" id="NF011307">
    <property type="entry name" value="PRK14716.1-5"/>
    <property type="match status" value="1"/>
</dbReference>